<evidence type="ECO:0000313" key="9">
    <source>
        <dbReference type="Proteomes" id="UP000292136"/>
    </source>
</evidence>
<gene>
    <name evidence="8" type="ORF">EV678_1535</name>
</gene>
<dbReference type="PANTHER" id="PTHR48111">
    <property type="entry name" value="REGULATOR OF RPOS"/>
    <property type="match status" value="1"/>
</dbReference>
<evidence type="ECO:0000313" key="8">
    <source>
        <dbReference type="EMBL" id="RZT90715.1"/>
    </source>
</evidence>
<feature type="modified residue" description="4-aspartylphosphate" evidence="4">
    <location>
        <position position="51"/>
    </location>
</feature>
<dbReference type="PROSITE" id="PS50110">
    <property type="entry name" value="RESPONSE_REGULATORY"/>
    <property type="match status" value="1"/>
</dbReference>
<evidence type="ECO:0000256" key="1">
    <source>
        <dbReference type="ARBA" id="ARBA00023015"/>
    </source>
</evidence>
<keyword evidence="4" id="KW-0597">Phosphoprotein</keyword>
<dbReference type="InterPro" id="IPR039420">
    <property type="entry name" value="WalR-like"/>
</dbReference>
<keyword evidence="1" id="KW-0805">Transcription regulation</keyword>
<reference evidence="8 9" key="1">
    <citation type="submission" date="2019-02" db="EMBL/GenBank/DDBJ databases">
        <title>Genomic Encyclopedia of Type Strains, Phase IV (KMG-IV): sequencing the most valuable type-strain genomes for metagenomic binning, comparative biology and taxonomic classification.</title>
        <authorList>
            <person name="Goeker M."/>
        </authorList>
    </citation>
    <scope>NUCLEOTIDE SEQUENCE [LARGE SCALE GENOMIC DNA]</scope>
    <source>
        <strain evidence="8 9">DSM 21223</strain>
    </source>
</reference>
<dbReference type="Gene3D" id="1.10.10.10">
    <property type="entry name" value="Winged helix-like DNA-binding domain superfamily/Winged helix DNA-binding domain"/>
    <property type="match status" value="1"/>
</dbReference>
<keyword evidence="9" id="KW-1185">Reference proteome</keyword>
<keyword evidence="2 5" id="KW-0238">DNA-binding</keyword>
<dbReference type="SMART" id="SM00448">
    <property type="entry name" value="REC"/>
    <property type="match status" value="1"/>
</dbReference>
<evidence type="ECO:0000259" key="6">
    <source>
        <dbReference type="PROSITE" id="PS50110"/>
    </source>
</evidence>
<dbReference type="EMBL" id="SHKM01000001">
    <property type="protein sequence ID" value="RZT90715.1"/>
    <property type="molecule type" value="Genomic_DNA"/>
</dbReference>
<dbReference type="PROSITE" id="PS51755">
    <property type="entry name" value="OMPR_PHOB"/>
    <property type="match status" value="1"/>
</dbReference>
<protein>
    <submittedName>
        <fullName evidence="8">Two-component system OmpR family response regulator</fullName>
    </submittedName>
</protein>
<dbReference type="Pfam" id="PF00486">
    <property type="entry name" value="Trans_reg_C"/>
    <property type="match status" value="1"/>
</dbReference>
<name>A0ABY0IUK3_9RHOO</name>
<dbReference type="PANTHER" id="PTHR48111:SF67">
    <property type="entry name" value="TRANSCRIPTIONAL REGULATORY PROTEIN TCTD"/>
    <property type="match status" value="1"/>
</dbReference>
<feature type="domain" description="OmpR/PhoB-type" evidence="7">
    <location>
        <begin position="124"/>
        <end position="220"/>
    </location>
</feature>
<keyword evidence="3" id="KW-0804">Transcription</keyword>
<dbReference type="Gene3D" id="3.40.50.2300">
    <property type="match status" value="1"/>
</dbReference>
<feature type="domain" description="Response regulatory" evidence="6">
    <location>
        <begin position="2"/>
        <end position="116"/>
    </location>
</feature>
<evidence type="ECO:0000256" key="2">
    <source>
        <dbReference type="ARBA" id="ARBA00023125"/>
    </source>
</evidence>
<evidence type="ECO:0000256" key="5">
    <source>
        <dbReference type="PROSITE-ProRule" id="PRU01091"/>
    </source>
</evidence>
<organism evidence="8 9">
    <name type="scientific">Azospira oryzae</name>
    <dbReference type="NCBI Taxonomy" id="146939"/>
    <lineage>
        <taxon>Bacteria</taxon>
        <taxon>Pseudomonadati</taxon>
        <taxon>Pseudomonadota</taxon>
        <taxon>Betaproteobacteria</taxon>
        <taxon>Rhodocyclales</taxon>
        <taxon>Rhodocyclaceae</taxon>
        <taxon>Azospira</taxon>
    </lineage>
</organism>
<comment type="caution">
    <text evidence="8">The sequence shown here is derived from an EMBL/GenBank/DDBJ whole genome shotgun (WGS) entry which is preliminary data.</text>
</comment>
<dbReference type="Proteomes" id="UP000292136">
    <property type="component" value="Unassembled WGS sequence"/>
</dbReference>
<sequence>MRILLVEDDELLADGLVKALRQSGYVTDWTRDGKQADSWLTDQNYDLAILDLGLPGMEGSEVLQRLRGRKLATPVLILSAREALEERVRLLDLGADDYLVKPVALSELEARARALIRRGRTQPDPELRLGKLRLDTVGKRAWLGEEPLDLTAREWAALEFLVSRANRIVSKEQIMQSLYSWDEDITPNAIEKFISRLRVKLETGGISIRTVRGLGYYLEKPKDEDGADAASDDPPA</sequence>
<feature type="DNA-binding region" description="OmpR/PhoB-type" evidence="5">
    <location>
        <begin position="124"/>
        <end position="220"/>
    </location>
</feature>
<proteinExistence type="predicted"/>
<dbReference type="Pfam" id="PF00072">
    <property type="entry name" value="Response_reg"/>
    <property type="match status" value="1"/>
</dbReference>
<dbReference type="InterPro" id="IPR011006">
    <property type="entry name" value="CheY-like_superfamily"/>
</dbReference>
<dbReference type="InterPro" id="IPR036388">
    <property type="entry name" value="WH-like_DNA-bd_sf"/>
</dbReference>
<dbReference type="SMART" id="SM00862">
    <property type="entry name" value="Trans_reg_C"/>
    <property type="match status" value="1"/>
</dbReference>
<dbReference type="RefSeq" id="WP_014238531.1">
    <property type="nucleotide sequence ID" value="NZ_SHKM01000001.1"/>
</dbReference>
<evidence type="ECO:0000256" key="3">
    <source>
        <dbReference type="ARBA" id="ARBA00023163"/>
    </source>
</evidence>
<dbReference type="CDD" id="cd17624">
    <property type="entry name" value="REC_OmpR_PmrA-like"/>
    <property type="match status" value="1"/>
</dbReference>
<evidence type="ECO:0000256" key="4">
    <source>
        <dbReference type="PROSITE-ProRule" id="PRU00169"/>
    </source>
</evidence>
<dbReference type="SUPFAM" id="SSF52172">
    <property type="entry name" value="CheY-like"/>
    <property type="match status" value="1"/>
</dbReference>
<evidence type="ECO:0000259" key="7">
    <source>
        <dbReference type="PROSITE" id="PS51755"/>
    </source>
</evidence>
<dbReference type="InterPro" id="IPR001789">
    <property type="entry name" value="Sig_transdc_resp-reg_receiver"/>
</dbReference>
<dbReference type="InterPro" id="IPR001867">
    <property type="entry name" value="OmpR/PhoB-type_DNA-bd"/>
</dbReference>
<accession>A0ABY0IUK3</accession>
<dbReference type="CDD" id="cd00383">
    <property type="entry name" value="trans_reg_C"/>
    <property type="match status" value="1"/>
</dbReference>